<comment type="caution">
    <text evidence="1">The sequence shown here is derived from an EMBL/GenBank/DDBJ whole genome shotgun (WGS) entry which is preliminary data.</text>
</comment>
<evidence type="ECO:0000313" key="2">
    <source>
        <dbReference type="Proteomes" id="UP001549921"/>
    </source>
</evidence>
<organism evidence="1 2">
    <name type="scientific">Loxostege sticticalis</name>
    <name type="common">Beet webworm moth</name>
    <dbReference type="NCBI Taxonomy" id="481309"/>
    <lineage>
        <taxon>Eukaryota</taxon>
        <taxon>Metazoa</taxon>
        <taxon>Ecdysozoa</taxon>
        <taxon>Arthropoda</taxon>
        <taxon>Hexapoda</taxon>
        <taxon>Insecta</taxon>
        <taxon>Pterygota</taxon>
        <taxon>Neoptera</taxon>
        <taxon>Endopterygota</taxon>
        <taxon>Lepidoptera</taxon>
        <taxon>Glossata</taxon>
        <taxon>Ditrysia</taxon>
        <taxon>Pyraloidea</taxon>
        <taxon>Crambidae</taxon>
        <taxon>Pyraustinae</taxon>
        <taxon>Loxostege</taxon>
    </lineage>
</organism>
<name>A0ABD0SDW7_LOXSC</name>
<dbReference type="PRINTS" id="PR00080">
    <property type="entry name" value="SDRFAMILY"/>
</dbReference>
<sequence length="250" mass="26136">MSFKNKVVIVTGASSGIGAATAILFSKEGANVAMVGRNEQKLNNVAKQCAAVGNKPLVIIADVANDNDARRIVNDTLKTFGRLDVLVNNAGVVQYGTVMDGKVLEAYDKIMAINLRAVVHITMLAAPHLVKTKGNIVNVSSVAAQMHVTPPFMSYCTSKAGLDHFTRGCALELAEKGVRVNAISPGPVDTDIIENSGSTAEAQAAAVQTPLGRVSQSEEIAGLILYVASDKSVGITGSVIVTDNGMMLKK</sequence>
<dbReference type="EMBL" id="JBEDNZ010000022">
    <property type="protein sequence ID" value="KAL0818036.1"/>
    <property type="molecule type" value="Genomic_DNA"/>
</dbReference>
<protein>
    <submittedName>
        <fullName evidence="1">Uncharacterized protein</fullName>
    </submittedName>
</protein>
<dbReference type="FunFam" id="3.40.50.720:FF:000084">
    <property type="entry name" value="Short-chain dehydrogenase reductase"/>
    <property type="match status" value="1"/>
</dbReference>
<dbReference type="Proteomes" id="UP001549921">
    <property type="component" value="Unassembled WGS sequence"/>
</dbReference>
<reference evidence="1 2" key="1">
    <citation type="submission" date="2024-06" db="EMBL/GenBank/DDBJ databases">
        <title>A chromosome-level genome assembly of beet webworm, Loxostege sticticalis.</title>
        <authorList>
            <person name="Zhang Y."/>
        </authorList>
    </citation>
    <scope>NUCLEOTIDE SEQUENCE [LARGE SCALE GENOMIC DNA]</scope>
    <source>
        <strain evidence="1">AQ028</strain>
        <tissue evidence="1">Male pupae</tissue>
    </source>
</reference>
<dbReference type="PANTHER" id="PTHR43975:SF2">
    <property type="entry name" value="EG:BACR7A4.14 PROTEIN-RELATED"/>
    <property type="match status" value="1"/>
</dbReference>
<proteinExistence type="predicted"/>
<dbReference type="PRINTS" id="PR00081">
    <property type="entry name" value="GDHRDH"/>
</dbReference>
<gene>
    <name evidence="1" type="ORF">ABMA28_008577</name>
</gene>
<dbReference type="InterPro" id="IPR036291">
    <property type="entry name" value="NAD(P)-bd_dom_sf"/>
</dbReference>
<dbReference type="PANTHER" id="PTHR43975">
    <property type="entry name" value="ZGC:101858"/>
    <property type="match status" value="1"/>
</dbReference>
<accession>A0ABD0SDW7</accession>
<evidence type="ECO:0000313" key="1">
    <source>
        <dbReference type="EMBL" id="KAL0818036.1"/>
    </source>
</evidence>
<dbReference type="SUPFAM" id="SSF51735">
    <property type="entry name" value="NAD(P)-binding Rossmann-fold domains"/>
    <property type="match status" value="1"/>
</dbReference>
<dbReference type="AlphaFoldDB" id="A0ABD0SDW7"/>
<dbReference type="InterPro" id="IPR002347">
    <property type="entry name" value="SDR_fam"/>
</dbReference>
<dbReference type="Pfam" id="PF13561">
    <property type="entry name" value="adh_short_C2"/>
    <property type="match status" value="1"/>
</dbReference>
<dbReference type="Gene3D" id="3.40.50.720">
    <property type="entry name" value="NAD(P)-binding Rossmann-like Domain"/>
    <property type="match status" value="1"/>
</dbReference>